<feature type="transmembrane region" description="Helical" evidence="1">
    <location>
        <begin position="51"/>
        <end position="70"/>
    </location>
</feature>
<keyword evidence="1" id="KW-0812">Transmembrane</keyword>
<dbReference type="Proteomes" id="UP000327191">
    <property type="component" value="Unassembled WGS sequence"/>
</dbReference>
<protein>
    <recommendedName>
        <fullName evidence="4">Type VI secretion protein</fullName>
    </recommendedName>
</protein>
<keyword evidence="1" id="KW-1133">Transmembrane helix</keyword>
<proteinExistence type="predicted"/>
<evidence type="ECO:0000313" key="2">
    <source>
        <dbReference type="EMBL" id="VVQ17371.1"/>
    </source>
</evidence>
<evidence type="ECO:0008006" key="4">
    <source>
        <dbReference type="Google" id="ProtNLM"/>
    </source>
</evidence>
<feature type="transmembrane region" description="Helical" evidence="1">
    <location>
        <begin position="20"/>
        <end position="39"/>
    </location>
</feature>
<name>A0A5E7V121_PSEFL</name>
<accession>A0A5E7V121</accession>
<organism evidence="2 3">
    <name type="scientific">Pseudomonas fluorescens</name>
    <dbReference type="NCBI Taxonomy" id="294"/>
    <lineage>
        <taxon>Bacteria</taxon>
        <taxon>Pseudomonadati</taxon>
        <taxon>Pseudomonadota</taxon>
        <taxon>Gammaproteobacteria</taxon>
        <taxon>Pseudomonadales</taxon>
        <taxon>Pseudomonadaceae</taxon>
        <taxon>Pseudomonas</taxon>
    </lineage>
</organism>
<keyword evidence="1" id="KW-0472">Membrane</keyword>
<dbReference type="AlphaFoldDB" id="A0A5E7V121"/>
<evidence type="ECO:0000313" key="3">
    <source>
        <dbReference type="Proteomes" id="UP000327191"/>
    </source>
</evidence>
<dbReference type="EMBL" id="CABVJE010000021">
    <property type="protein sequence ID" value="VVQ17371.1"/>
    <property type="molecule type" value="Genomic_DNA"/>
</dbReference>
<gene>
    <name evidence="2" type="ORF">PS938_04410</name>
</gene>
<reference evidence="2 3" key="1">
    <citation type="submission" date="2019-09" db="EMBL/GenBank/DDBJ databases">
        <authorList>
            <person name="Chandra G."/>
            <person name="Truman W A."/>
        </authorList>
    </citation>
    <scope>NUCLEOTIDE SEQUENCE [LARGE SCALE GENOMIC DNA]</scope>
    <source>
        <strain evidence="2">PS938</strain>
    </source>
</reference>
<evidence type="ECO:0000256" key="1">
    <source>
        <dbReference type="SAM" id="Phobius"/>
    </source>
</evidence>
<dbReference type="RefSeq" id="WP_224790039.1">
    <property type="nucleotide sequence ID" value="NZ_CABVJE010000021.1"/>
</dbReference>
<sequence length="386" mass="41646">MGWDRQSPDVVEAPEPPVLGRWLLAAVMAALICVLLFLLHASERMPLLHGLNIWVFSGSPLLVWILAFGARAHAYGAALSHYQFLAEDAQGAQQSWQGWAQRYLAVSASCVLLPDQISASALTQGPSGLPPRTGTVRRIAALPVQAGRAQAGLQMLIQALASTLQTLPVGQELRITLLSDVDPGQYEALRDALQQAWSTTMSQPLPTTVTLAGELSYQWTDQVLKTASATIELILVLQVHGNEVYSDGLAALLLCPDSLAQALELPVTANLLRPMPLNIDALDNEFPLFLQTQTTACQATGMLADDADWQPLIGKLLAVAGVHGASLKVEQQWIQESLCGVPGPLGHWLVTALGVEMVRHQRKPLLVLAQEESRHWISTVTTGELA</sequence>